<dbReference type="Gene3D" id="1.10.10.10">
    <property type="entry name" value="Winged helix-like DNA-binding domain superfamily/Winged helix DNA-binding domain"/>
    <property type="match status" value="3"/>
</dbReference>
<dbReference type="InterPro" id="IPR053924">
    <property type="entry name" value="RecX_HTH_2nd"/>
</dbReference>
<proteinExistence type="inferred from homology"/>
<name>A0A367G2K5_9FIRM</name>
<gene>
    <name evidence="5" type="primary">recX</name>
    <name evidence="9" type="ORF">C4886_07385</name>
</gene>
<dbReference type="InterPro" id="IPR003783">
    <property type="entry name" value="Regulatory_RecX"/>
</dbReference>
<dbReference type="GO" id="GO:0005737">
    <property type="term" value="C:cytoplasm"/>
    <property type="evidence" value="ECO:0007669"/>
    <property type="project" value="UniProtKB-SubCell"/>
</dbReference>
<dbReference type="PANTHER" id="PTHR33602:SF1">
    <property type="entry name" value="REGULATORY PROTEIN RECX FAMILY PROTEIN"/>
    <property type="match status" value="1"/>
</dbReference>
<dbReference type="InterPro" id="IPR036388">
    <property type="entry name" value="WH-like_DNA-bd_sf"/>
</dbReference>
<feature type="domain" description="RecX first three-helical" evidence="8">
    <location>
        <begin position="10"/>
        <end position="48"/>
    </location>
</feature>
<comment type="function">
    <text evidence="5">Modulates RecA activity.</text>
</comment>
<dbReference type="GO" id="GO:0006282">
    <property type="term" value="P:regulation of DNA repair"/>
    <property type="evidence" value="ECO:0007669"/>
    <property type="project" value="UniProtKB-UniRule"/>
</dbReference>
<feature type="domain" description="RecX third three-helical" evidence="7">
    <location>
        <begin position="105"/>
        <end position="148"/>
    </location>
</feature>
<dbReference type="InterPro" id="IPR053926">
    <property type="entry name" value="RecX_HTH_1st"/>
</dbReference>
<dbReference type="Pfam" id="PF21981">
    <property type="entry name" value="RecX_HTH3"/>
    <property type="match status" value="1"/>
</dbReference>
<dbReference type="Proteomes" id="UP000253208">
    <property type="component" value="Unassembled WGS sequence"/>
</dbReference>
<comment type="caution">
    <text evidence="9">The sequence shown here is derived from an EMBL/GenBank/DDBJ whole genome shotgun (WGS) entry which is preliminary data.</text>
</comment>
<evidence type="ECO:0000256" key="4">
    <source>
        <dbReference type="ARBA" id="ARBA00022490"/>
    </source>
</evidence>
<evidence type="ECO:0000259" key="6">
    <source>
        <dbReference type="Pfam" id="PF02631"/>
    </source>
</evidence>
<dbReference type="InterPro" id="IPR053925">
    <property type="entry name" value="RecX_HTH_3rd"/>
</dbReference>
<dbReference type="HAMAP" id="MF_01114">
    <property type="entry name" value="RecX"/>
    <property type="match status" value="1"/>
</dbReference>
<dbReference type="EMBL" id="PSQG01000008">
    <property type="protein sequence ID" value="RCH44453.1"/>
    <property type="molecule type" value="Genomic_DNA"/>
</dbReference>
<evidence type="ECO:0000259" key="8">
    <source>
        <dbReference type="Pfam" id="PF21982"/>
    </source>
</evidence>
<accession>A0A367G2K5</accession>
<protein>
    <recommendedName>
        <fullName evidence="3 5">Regulatory protein RecX</fullName>
    </recommendedName>
</protein>
<evidence type="ECO:0000259" key="7">
    <source>
        <dbReference type="Pfam" id="PF21981"/>
    </source>
</evidence>
<evidence type="ECO:0000313" key="9">
    <source>
        <dbReference type="EMBL" id="RCH44453.1"/>
    </source>
</evidence>
<evidence type="ECO:0000256" key="3">
    <source>
        <dbReference type="ARBA" id="ARBA00018111"/>
    </source>
</evidence>
<comment type="similarity">
    <text evidence="2 5">Belongs to the RecX family.</text>
</comment>
<dbReference type="AlphaFoldDB" id="A0A367G2K5"/>
<dbReference type="Pfam" id="PF21982">
    <property type="entry name" value="RecX_HTH1"/>
    <property type="match status" value="1"/>
</dbReference>
<evidence type="ECO:0000256" key="2">
    <source>
        <dbReference type="ARBA" id="ARBA00009695"/>
    </source>
</evidence>
<organism evidence="9 10">
    <name type="scientific">Blautia obeum</name>
    <dbReference type="NCBI Taxonomy" id="40520"/>
    <lineage>
        <taxon>Bacteria</taxon>
        <taxon>Bacillati</taxon>
        <taxon>Bacillota</taxon>
        <taxon>Clostridia</taxon>
        <taxon>Lachnospirales</taxon>
        <taxon>Lachnospiraceae</taxon>
        <taxon>Blautia</taxon>
    </lineage>
</organism>
<evidence type="ECO:0000256" key="5">
    <source>
        <dbReference type="HAMAP-Rule" id="MF_01114"/>
    </source>
</evidence>
<keyword evidence="4 5" id="KW-0963">Cytoplasm</keyword>
<dbReference type="PANTHER" id="PTHR33602">
    <property type="entry name" value="REGULATORY PROTEIN RECX FAMILY PROTEIN"/>
    <property type="match status" value="1"/>
</dbReference>
<evidence type="ECO:0000256" key="1">
    <source>
        <dbReference type="ARBA" id="ARBA00004496"/>
    </source>
</evidence>
<evidence type="ECO:0000313" key="10">
    <source>
        <dbReference type="Proteomes" id="UP000253208"/>
    </source>
</evidence>
<reference evidence="9 10" key="1">
    <citation type="submission" date="2018-02" db="EMBL/GenBank/DDBJ databases">
        <title>Complete genome sequencing of Faecalibacterium prausnitzii strains isolated from the human gut.</title>
        <authorList>
            <person name="Fitzgerald B.C."/>
            <person name="Shkoporov A.N."/>
            <person name="Ross P.R."/>
            <person name="Hill C."/>
        </authorList>
    </citation>
    <scope>NUCLEOTIDE SEQUENCE [LARGE SCALE GENOMIC DNA]</scope>
    <source>
        <strain evidence="9 10">APC942/31-1</strain>
    </source>
</reference>
<feature type="domain" description="RecX second three-helical" evidence="6">
    <location>
        <begin position="56"/>
        <end position="92"/>
    </location>
</feature>
<dbReference type="Pfam" id="PF02631">
    <property type="entry name" value="RecX_HTH2"/>
    <property type="match status" value="1"/>
</dbReference>
<sequence>MLDLEERNRARKKAMRLLEHMDRTEKGLTDKLRQAEFSPEAVEDAIAYVKSYGYINDARYARTYISFRMESRSRQKILSELQLKGVDRQIALDAWNEMEELMEPDEREVLRRTIEKKYAPDTELDEGQMRRLYGYLARRAFRYEDISHTLEEMNIRVNRDME</sequence>
<dbReference type="RefSeq" id="WP_059085357.1">
    <property type="nucleotide sequence ID" value="NZ_PSQG01000008.1"/>
</dbReference>
<comment type="subcellular location">
    <subcellularLocation>
        <location evidence="1 5">Cytoplasm</location>
    </subcellularLocation>
</comment>